<dbReference type="Proteomes" id="UP000683520">
    <property type="component" value="Chromosome"/>
</dbReference>
<proteinExistence type="predicted"/>
<dbReference type="RefSeq" id="WP_167594503.1">
    <property type="nucleotide sequence ID" value="NZ_CP047198.1"/>
</dbReference>
<feature type="compositionally biased region" description="Basic and acidic residues" evidence="1">
    <location>
        <begin position="105"/>
        <end position="133"/>
    </location>
</feature>
<organism evidence="2 3">
    <name type="scientific">Corynebacterium coyleae</name>
    <dbReference type="NCBI Taxonomy" id="53374"/>
    <lineage>
        <taxon>Bacteria</taxon>
        <taxon>Bacillati</taxon>
        <taxon>Actinomycetota</taxon>
        <taxon>Actinomycetes</taxon>
        <taxon>Mycobacteriales</taxon>
        <taxon>Corynebacteriaceae</taxon>
        <taxon>Corynebacterium</taxon>
    </lineage>
</organism>
<evidence type="ECO:0000313" key="2">
    <source>
        <dbReference type="EMBL" id="QXB17866.1"/>
    </source>
</evidence>
<reference evidence="2 3" key="1">
    <citation type="submission" date="2021-06" db="EMBL/GenBank/DDBJ databases">
        <title>FDA dAtabase for Regulatory Grade micrObial Sequences (FDA-ARGOS): Supporting development and validation of Infectious Disease Dx tests.</title>
        <authorList>
            <person name="Sproer C."/>
            <person name="Gronow S."/>
            <person name="Severitt S."/>
            <person name="Schroder I."/>
            <person name="Tallon L."/>
            <person name="Sadzewicz L."/>
            <person name="Zhao X."/>
            <person name="Boylan J."/>
            <person name="Ott S."/>
            <person name="Bowen H."/>
            <person name="Vavikolanu K."/>
            <person name="Mehta A."/>
            <person name="Aluvathingal J."/>
            <person name="Nadendla S."/>
            <person name="Lowell S."/>
            <person name="Myers T."/>
            <person name="Yan Y."/>
        </authorList>
    </citation>
    <scope>NUCLEOTIDE SEQUENCE [LARGE SCALE GENOMIC DNA]</scope>
    <source>
        <strain evidence="2 3">FDAARGOS 1425</strain>
    </source>
</reference>
<dbReference type="GeneID" id="92750150"/>
<keyword evidence="3" id="KW-1185">Reference proteome</keyword>
<accession>A0ABX8KSY1</accession>
<feature type="region of interest" description="Disordered" evidence="1">
    <location>
        <begin position="92"/>
        <end position="156"/>
    </location>
</feature>
<protein>
    <submittedName>
        <fullName evidence="2">Uncharacterized protein</fullName>
    </submittedName>
</protein>
<feature type="compositionally biased region" description="Acidic residues" evidence="1">
    <location>
        <begin position="147"/>
        <end position="156"/>
    </location>
</feature>
<sequence length="156" mass="17588">MASAARIQKTTLFRQIERGAISAENVILICQAYEIDVADALIAHGYCTETDFKVESLAIREALERADWSEIFDEITKRVNASPMFEGDFELSLDSPVHIPEPADLEEKRKQREADVDKQFKGADWRSKPKPGRDAYAADSSPREPQMGDDEYHDGP</sequence>
<gene>
    <name evidence="2" type="ORF">I6L55_08160</name>
</gene>
<evidence type="ECO:0000256" key="1">
    <source>
        <dbReference type="SAM" id="MobiDB-lite"/>
    </source>
</evidence>
<name>A0ABX8KSY1_9CORY</name>
<evidence type="ECO:0000313" key="3">
    <source>
        <dbReference type="Proteomes" id="UP000683520"/>
    </source>
</evidence>
<dbReference type="EMBL" id="CP077302">
    <property type="protein sequence ID" value="QXB17866.1"/>
    <property type="molecule type" value="Genomic_DNA"/>
</dbReference>